<accession>A0A5S9M5W8</accession>
<dbReference type="Proteomes" id="UP000464658">
    <property type="component" value="Chromosome"/>
</dbReference>
<gene>
    <name evidence="2" type="ORF">BsIDN1_11720</name>
</gene>
<organism evidence="2 3">
    <name type="scientific">Bacillus safensis</name>
    <dbReference type="NCBI Taxonomy" id="561879"/>
    <lineage>
        <taxon>Bacteria</taxon>
        <taxon>Bacillati</taxon>
        <taxon>Bacillota</taxon>
        <taxon>Bacilli</taxon>
        <taxon>Bacillales</taxon>
        <taxon>Bacillaceae</taxon>
        <taxon>Bacillus</taxon>
    </lineage>
</organism>
<dbReference type="Pfam" id="PF25297">
    <property type="entry name" value="DUF7878"/>
    <property type="match status" value="1"/>
</dbReference>
<proteinExistence type="predicted"/>
<dbReference type="EMBL" id="AP021906">
    <property type="protein sequence ID" value="BBP87554.1"/>
    <property type="molecule type" value="Genomic_DNA"/>
</dbReference>
<evidence type="ECO:0000313" key="3">
    <source>
        <dbReference type="Proteomes" id="UP000464658"/>
    </source>
</evidence>
<sequence>MDSLSNQVEFDYMFTSDEKDIPKNMKKDPSTALRVEGEFKIVINGEVYFEEKISPY</sequence>
<feature type="domain" description="DUF7878" evidence="1">
    <location>
        <begin position="10"/>
        <end position="52"/>
    </location>
</feature>
<dbReference type="AlphaFoldDB" id="A0A5S9M5W8"/>
<evidence type="ECO:0000313" key="2">
    <source>
        <dbReference type="EMBL" id="BBP87554.1"/>
    </source>
</evidence>
<reference evidence="2 3" key="1">
    <citation type="submission" date="2019-12" db="EMBL/GenBank/DDBJ databases">
        <title>Full genome sequence of a Bacillus safensis strain isolated from commercially available natto in Indonesia.</title>
        <authorList>
            <person name="Yoshida M."/>
            <person name="Uomi M."/>
            <person name="Waturangi D."/>
            <person name="Ekaputri J.J."/>
            <person name="Setiamarga D.H.E."/>
        </authorList>
    </citation>
    <scope>NUCLEOTIDE SEQUENCE [LARGE SCALE GENOMIC DNA]</scope>
    <source>
        <strain evidence="2 3">IDN1</strain>
    </source>
</reference>
<evidence type="ECO:0000259" key="1">
    <source>
        <dbReference type="Pfam" id="PF25297"/>
    </source>
</evidence>
<dbReference type="InterPro" id="IPR057200">
    <property type="entry name" value="DUF7878"/>
</dbReference>
<name>A0A5S9M5W8_BACIA</name>
<protein>
    <recommendedName>
        <fullName evidence="1">DUF7878 domain-containing protein</fullName>
    </recommendedName>
</protein>